<keyword evidence="2" id="KW-1185">Reference proteome</keyword>
<reference evidence="2" key="1">
    <citation type="submission" date="2024-04" db="EMBL/GenBank/DDBJ databases">
        <title>Salinicola lusitanus LLJ914,a marine bacterium isolated from the Okinawa Trough.</title>
        <authorList>
            <person name="Li J."/>
        </authorList>
    </citation>
    <scope>NUCLEOTIDE SEQUENCE [LARGE SCALE GENOMIC DNA]</scope>
</reference>
<name>A0AAW0PKX5_9GOBI</name>
<comment type="caution">
    <text evidence="1">The sequence shown here is derived from an EMBL/GenBank/DDBJ whole genome shotgun (WGS) entry which is preliminary data.</text>
</comment>
<organism evidence="1 2">
    <name type="scientific">Mugilogobius chulae</name>
    <name type="common">yellowstripe goby</name>
    <dbReference type="NCBI Taxonomy" id="88201"/>
    <lineage>
        <taxon>Eukaryota</taxon>
        <taxon>Metazoa</taxon>
        <taxon>Chordata</taxon>
        <taxon>Craniata</taxon>
        <taxon>Vertebrata</taxon>
        <taxon>Euteleostomi</taxon>
        <taxon>Actinopterygii</taxon>
        <taxon>Neopterygii</taxon>
        <taxon>Teleostei</taxon>
        <taxon>Neoteleostei</taxon>
        <taxon>Acanthomorphata</taxon>
        <taxon>Gobiaria</taxon>
        <taxon>Gobiiformes</taxon>
        <taxon>Gobioidei</taxon>
        <taxon>Gobiidae</taxon>
        <taxon>Gobionellinae</taxon>
        <taxon>Mugilogobius</taxon>
    </lineage>
</organism>
<accession>A0AAW0PKX5</accession>
<evidence type="ECO:0000313" key="2">
    <source>
        <dbReference type="Proteomes" id="UP001460270"/>
    </source>
</evidence>
<protein>
    <submittedName>
        <fullName evidence="1">Uncharacterized protein</fullName>
    </submittedName>
</protein>
<dbReference type="EMBL" id="JBBPFD010000005">
    <property type="protein sequence ID" value="KAK7925599.1"/>
    <property type="molecule type" value="Genomic_DNA"/>
</dbReference>
<gene>
    <name evidence="1" type="ORF">WMY93_007909</name>
</gene>
<sequence>MSHPSQDISLSITLTNTAPNTDCAISMVQLETRFVTKEQDPPTFKCQAHMNVVPVQSCQTSRPWCGRRDGIRASCSRFLTVWSQVAGGHVRGSLWYQSL</sequence>
<proteinExistence type="predicted"/>
<dbReference type="Proteomes" id="UP001460270">
    <property type="component" value="Unassembled WGS sequence"/>
</dbReference>
<dbReference type="AlphaFoldDB" id="A0AAW0PKX5"/>
<evidence type="ECO:0000313" key="1">
    <source>
        <dbReference type="EMBL" id="KAK7925599.1"/>
    </source>
</evidence>